<dbReference type="InterPro" id="IPR048365">
    <property type="entry name" value="TNP-like_RNaseH_N"/>
</dbReference>
<evidence type="ECO:0000259" key="1">
    <source>
        <dbReference type="Pfam" id="PF21787"/>
    </source>
</evidence>
<dbReference type="Pfam" id="PF21787">
    <property type="entry name" value="TNP-like_RNaseH_N"/>
    <property type="match status" value="1"/>
</dbReference>
<comment type="caution">
    <text evidence="2">The sequence shown here is derived from an EMBL/GenBank/DDBJ whole genome shotgun (WGS) entry which is preliminary data.</text>
</comment>
<evidence type="ECO:0000313" key="3">
    <source>
        <dbReference type="Proteomes" id="UP000299102"/>
    </source>
</evidence>
<dbReference type="Proteomes" id="UP000299102">
    <property type="component" value="Unassembled WGS sequence"/>
</dbReference>
<protein>
    <recommendedName>
        <fullName evidence="1">Transposable element P transposase-like RNase H domain-containing protein</fullName>
    </recommendedName>
</protein>
<proteinExistence type="predicted"/>
<keyword evidence="3" id="KW-1185">Reference proteome</keyword>
<dbReference type="AlphaFoldDB" id="A0A4C1Z390"/>
<name>A0A4C1Z390_EUMVA</name>
<evidence type="ECO:0000313" key="2">
    <source>
        <dbReference type="EMBL" id="GBP81319.1"/>
    </source>
</evidence>
<gene>
    <name evidence="2" type="ORF">EVAR_53713_1</name>
</gene>
<reference evidence="2 3" key="1">
    <citation type="journal article" date="2019" name="Commun. Biol.">
        <title>The bagworm genome reveals a unique fibroin gene that provides high tensile strength.</title>
        <authorList>
            <person name="Kono N."/>
            <person name="Nakamura H."/>
            <person name="Ohtoshi R."/>
            <person name="Tomita M."/>
            <person name="Numata K."/>
            <person name="Arakawa K."/>
        </authorList>
    </citation>
    <scope>NUCLEOTIDE SEQUENCE [LARGE SCALE GENOMIC DNA]</scope>
</reference>
<organism evidence="2 3">
    <name type="scientific">Eumeta variegata</name>
    <name type="common">Bagworm moth</name>
    <name type="synonym">Eumeta japonica</name>
    <dbReference type="NCBI Taxonomy" id="151549"/>
    <lineage>
        <taxon>Eukaryota</taxon>
        <taxon>Metazoa</taxon>
        <taxon>Ecdysozoa</taxon>
        <taxon>Arthropoda</taxon>
        <taxon>Hexapoda</taxon>
        <taxon>Insecta</taxon>
        <taxon>Pterygota</taxon>
        <taxon>Neoptera</taxon>
        <taxon>Endopterygota</taxon>
        <taxon>Lepidoptera</taxon>
        <taxon>Glossata</taxon>
        <taxon>Ditrysia</taxon>
        <taxon>Tineoidea</taxon>
        <taxon>Psychidae</taxon>
        <taxon>Oiketicinae</taxon>
        <taxon>Eumeta</taxon>
    </lineage>
</organism>
<feature type="domain" description="Transposable element P transposase-like RNase H" evidence="1">
    <location>
        <begin position="27"/>
        <end position="77"/>
    </location>
</feature>
<sequence>MSARVSYIVCRGADALSLVHCLRDDVANPQICALMLDEMSIRQQGIWNGRKFTGVVDNGFDAENNDETATQALVLLLIRPPRCTHNRRSQKKLRVLLKLIDSARDTCIAVTKVNSIVATMKALNRENYLDNPAAIRIVLEKLTPSLLYRWYDYIETQQENSAELPDMAEFLNREAERCG</sequence>
<dbReference type="EMBL" id="BGZK01001506">
    <property type="protein sequence ID" value="GBP81319.1"/>
    <property type="molecule type" value="Genomic_DNA"/>
</dbReference>
<accession>A0A4C1Z390</accession>
<dbReference type="OrthoDB" id="7312725at2759"/>